<organism evidence="15 16">
    <name type="scientific">Escherichia phage ECML-134</name>
    <dbReference type="NCBI Taxonomy" id="1204522"/>
    <lineage>
        <taxon>Viruses</taxon>
        <taxon>Duplodnaviria</taxon>
        <taxon>Heunggongvirae</taxon>
        <taxon>Uroviricota</taxon>
        <taxon>Caudoviricetes</taxon>
        <taxon>Pantevenvirales</taxon>
        <taxon>Straboviridae</taxon>
        <taxon>Tevenvirinae</taxon>
        <taxon>Tequatrovirus</taxon>
        <taxon>Tequatrovirus ecml134</taxon>
    </lineage>
</organism>
<dbReference type="PROSITE" id="PS51688">
    <property type="entry name" value="ICA"/>
    <property type="match status" value="1"/>
</dbReference>
<keyword evidence="16" id="KW-1185">Reference proteome</keyword>
<evidence type="ECO:0000256" key="4">
    <source>
        <dbReference type="ARBA" id="ARBA00022732"/>
    </source>
</evidence>
<evidence type="ECO:0000256" key="5">
    <source>
        <dbReference type="ARBA" id="ARBA00022804"/>
    </source>
</evidence>
<dbReference type="GeneID" id="22111904"/>
<evidence type="ECO:0000313" key="16">
    <source>
        <dbReference type="Proteomes" id="UP000002901"/>
    </source>
</evidence>
<dbReference type="EMBL" id="JX128259">
    <property type="protein sequence ID" value="AFO10772.1"/>
    <property type="molecule type" value="Genomic_DNA"/>
</dbReference>
<accession>I7B785</accession>
<comment type="subcellular location">
    <subcellularLocation>
        <location evidence="1">Virion</location>
    </subcellularLocation>
</comment>
<keyword evidence="5" id="KW-1161">Viral attachment to host cell</keyword>
<evidence type="ECO:0000256" key="2">
    <source>
        <dbReference type="ARBA" id="ARBA00022581"/>
    </source>
</evidence>
<proteinExistence type="inferred from homology"/>
<comment type="subunit">
    <text evidence="12">Homotrimer. Interacts with the receptor-recognizing protein Gp38.</text>
</comment>
<evidence type="ECO:0000313" key="15">
    <source>
        <dbReference type="EMBL" id="AFO10772.1"/>
    </source>
</evidence>
<evidence type="ECO:0000256" key="3">
    <source>
        <dbReference type="ARBA" id="ARBA00022672"/>
    </source>
</evidence>
<dbReference type="KEGG" id="vg:22111904"/>
<name>I7B785_9CAUD</name>
<evidence type="ECO:0000256" key="10">
    <source>
        <dbReference type="ARBA" id="ARBA00035610"/>
    </source>
</evidence>
<dbReference type="RefSeq" id="YP_009102721.1">
    <property type="nucleotide sequence ID" value="NC_025449.1"/>
</dbReference>
<dbReference type="InterPro" id="IPR030392">
    <property type="entry name" value="S74_ICA"/>
</dbReference>
<evidence type="ECO:0000256" key="6">
    <source>
        <dbReference type="ARBA" id="ARBA00022844"/>
    </source>
</evidence>
<keyword evidence="2" id="KW-0945">Host-virus interaction</keyword>
<dbReference type="Proteomes" id="UP000002901">
    <property type="component" value="Segment"/>
</dbReference>
<evidence type="ECO:0000256" key="9">
    <source>
        <dbReference type="ARBA" id="ARBA00035604"/>
    </source>
</evidence>
<keyword evidence="4" id="KW-1227">Viral tail protein</keyword>
<keyword evidence="6" id="KW-0946">Virion</keyword>
<evidence type="ECO:0000256" key="12">
    <source>
        <dbReference type="ARBA" id="ARBA00035669"/>
    </source>
</evidence>
<evidence type="ECO:0000256" key="11">
    <source>
        <dbReference type="ARBA" id="ARBA00035637"/>
    </source>
</evidence>
<reference evidence="15 16" key="1">
    <citation type="submission" date="2012-06" db="EMBL/GenBank/DDBJ databases">
        <title>Bacteriophage cocktail significantly reduces contamination of lettuce and beef with Escherichia coli O157:H7, but does not protect against recontamination.</title>
        <authorList>
            <person name="Carter C."/>
            <person name="Parks A.R."/>
            <person name="Abuladze T."/>
            <person name="Li M."/>
            <person name="Senecal A."/>
            <person name="Kropinski A."/>
            <person name="Sulakvelidze A."/>
        </authorList>
    </citation>
    <scope>NUCLEOTIDE SEQUENCE [LARGE SCALE GENOMIC DNA]</scope>
</reference>
<protein>
    <recommendedName>
        <fullName evidence="13">Long tail fiber protein Gp37</fullName>
    </recommendedName>
    <alternativeName>
        <fullName evidence="8">Receptor-recognizing protein</fullName>
    </alternativeName>
</protein>
<feature type="domain" description="Peptidase S74" evidence="14">
    <location>
        <begin position="908"/>
        <end position="1010"/>
    </location>
</feature>
<evidence type="ECO:0000259" key="14">
    <source>
        <dbReference type="PROSITE" id="PS51688"/>
    </source>
</evidence>
<gene>
    <name evidence="15" type="ORF">ECML134_246</name>
</gene>
<dbReference type="InterPro" id="IPR048390">
    <property type="entry name" value="Gp34_trimer"/>
</dbReference>
<comment type="function">
    <text evidence="10">The C-terminal chaperone protein mediates homotrimerization and proper folding of the catalytic trimer.</text>
</comment>
<dbReference type="GO" id="GO:0098024">
    <property type="term" value="C:virus tail, fiber"/>
    <property type="evidence" value="ECO:0007669"/>
    <property type="project" value="UniProtKB-KW"/>
</dbReference>
<evidence type="ECO:0000256" key="13">
    <source>
        <dbReference type="ARBA" id="ARBA00035705"/>
    </source>
</evidence>
<keyword evidence="7" id="KW-1160">Virus entry into host cell</keyword>
<evidence type="ECO:0000256" key="7">
    <source>
        <dbReference type="ARBA" id="ARBA00023296"/>
    </source>
</evidence>
<dbReference type="Pfam" id="PF21446">
    <property type="entry name" value="Gp34_trimer"/>
    <property type="match status" value="1"/>
</dbReference>
<keyword evidence="3" id="KW-1230">Viral tail fiber protein</keyword>
<dbReference type="GO" id="GO:0019062">
    <property type="term" value="P:virion attachment to host cell"/>
    <property type="evidence" value="ECO:0007669"/>
    <property type="project" value="UniProtKB-KW"/>
</dbReference>
<sequence>MATLKQIQFKRSKTAGQLPAASVLAEGELAINLKDKTIFTKDDSGNVIELGLKYGGTIDGSLTVNGNIIGNLTGNAATATKLKTARKINGISFDGSKDITLTPSDINVNSTTFIKNNGELPVDANLDEYGPTEEYLGVWSKSTSTNAQPANKFPEENAVGVLEVFVAGQFAGTQRYTVRSGNVYVRSLSAKWNGVNGPWGVWRNVQASTRPLSQTIDLDSLGELEHCGLWRNSSSSIASFDRHYPEEGAAAQGFLEIFEGGLYTRTQRYTTRFGVVYTRCLAAAWDASAPKWGPWQQVGNVTPATFYDGDLNDFKAPGLYNILGTDAVINCPTGEGLPTVIVGLLEVKQRASGGAIFQKFTTAGTASTTRDRIFERAYTGGAWGAWNEVYTSYSLPITLGMGGIKAQLAELDWQTFDFVPGSMFSVPLNKIKNMPANMDWGTIDGNLVMFSVGPSERTSTGRTVQIWRGTVSQTNYRYFVVRVFGNSGNRTCTVRRVVLEDGRHTWTAQQDFNGAVNFNSTVNLNNTTTFKTEVKFRSLNAFRMYGGKFGTFLRNDGESLYILSTDEDDQHGNFNTNRPFRYELRTGDVTLGGASGANVLKLKRDSLTAFFGGDINMKGTMTFDAGRLGSRDYFKFNHWGDSNNARDNIIQLEDSKGVHFSTERTLATGAIKTRFFGETFTDGTLYLNQMNNSSERFSINNWGSSEVGRAAVLEVGDSKGYHFYTERRTDDTVLFSVAGALTVRGPNGITIKNSTGARHIWFRDDSESEKAVIWATDEGILHIRNNNGGQFSHHFQGAMIKLEGRVPYDATKGIIRGEVDGGAYVAWRDRPAGLLVDCQKSIDSAHAVWKAVDWGRQYIAAMDVHCPGDGNNTATAILHVQAADYQFHASGEFVTSGNGNFNDVYIRSDRRLKINVEDYTGNALSLIGKLKVKTYDKVKSLKDREIIGHEIGIIAQDLQEILPEAVKSSKVGNLDNPDDVLTISNSAVNALLIKAIQEMSEEIKELKTPFFTKIARKISKYFKF</sequence>
<dbReference type="CDD" id="cd19958">
    <property type="entry name" value="pyocin_knob"/>
    <property type="match status" value="3"/>
</dbReference>
<comment type="function">
    <text evidence="9">Constitues the trimeric tip of the long tail fiber that mediates the attachment to the host receptor, together with the receptor-recognizing protein Gp38.</text>
</comment>
<comment type="similarity">
    <text evidence="11">Belongs to the S16-like long tail fiber protein Gp37 family.</text>
</comment>
<dbReference type="GO" id="GO:0046718">
    <property type="term" value="P:symbiont entry into host cell"/>
    <property type="evidence" value="ECO:0007669"/>
    <property type="project" value="UniProtKB-KW"/>
</dbReference>
<evidence type="ECO:0000256" key="8">
    <source>
        <dbReference type="ARBA" id="ARBA00033188"/>
    </source>
</evidence>
<dbReference type="Pfam" id="PF13884">
    <property type="entry name" value="Peptidase_S74"/>
    <property type="match status" value="1"/>
</dbReference>
<evidence type="ECO:0000256" key="1">
    <source>
        <dbReference type="ARBA" id="ARBA00004328"/>
    </source>
</evidence>